<reference evidence="2" key="1">
    <citation type="submission" date="2023-03" db="EMBL/GenBank/DDBJ databases">
        <title>Massive genome expansion in bonnet fungi (Mycena s.s.) driven by repeated elements and novel gene families across ecological guilds.</title>
        <authorList>
            <consortium name="Lawrence Berkeley National Laboratory"/>
            <person name="Harder C.B."/>
            <person name="Miyauchi S."/>
            <person name="Viragh M."/>
            <person name="Kuo A."/>
            <person name="Thoen E."/>
            <person name="Andreopoulos B."/>
            <person name="Lu D."/>
            <person name="Skrede I."/>
            <person name="Drula E."/>
            <person name="Henrissat B."/>
            <person name="Morin E."/>
            <person name="Kohler A."/>
            <person name="Barry K."/>
            <person name="LaButti K."/>
            <person name="Morin E."/>
            <person name="Salamov A."/>
            <person name="Lipzen A."/>
            <person name="Mereny Z."/>
            <person name="Hegedus B."/>
            <person name="Baldrian P."/>
            <person name="Stursova M."/>
            <person name="Weitz H."/>
            <person name="Taylor A."/>
            <person name="Grigoriev I.V."/>
            <person name="Nagy L.G."/>
            <person name="Martin F."/>
            <person name="Kauserud H."/>
        </authorList>
    </citation>
    <scope>NUCLEOTIDE SEQUENCE</scope>
    <source>
        <strain evidence="2">CBHHK067</strain>
    </source>
</reference>
<dbReference type="EMBL" id="JARKIE010000056">
    <property type="protein sequence ID" value="KAJ7691820.1"/>
    <property type="molecule type" value="Genomic_DNA"/>
</dbReference>
<organism evidence="2 3">
    <name type="scientific">Mycena rosella</name>
    <name type="common">Pink bonnet</name>
    <name type="synonym">Agaricus rosellus</name>
    <dbReference type="NCBI Taxonomy" id="1033263"/>
    <lineage>
        <taxon>Eukaryota</taxon>
        <taxon>Fungi</taxon>
        <taxon>Dikarya</taxon>
        <taxon>Basidiomycota</taxon>
        <taxon>Agaricomycotina</taxon>
        <taxon>Agaricomycetes</taxon>
        <taxon>Agaricomycetidae</taxon>
        <taxon>Agaricales</taxon>
        <taxon>Marasmiineae</taxon>
        <taxon>Mycenaceae</taxon>
        <taxon>Mycena</taxon>
    </lineage>
</organism>
<dbReference type="AlphaFoldDB" id="A0AAD7DI51"/>
<evidence type="ECO:0000313" key="2">
    <source>
        <dbReference type="EMBL" id="KAJ7691820.1"/>
    </source>
</evidence>
<feature type="region of interest" description="Disordered" evidence="1">
    <location>
        <begin position="38"/>
        <end position="83"/>
    </location>
</feature>
<comment type="caution">
    <text evidence="2">The sequence shown here is derived from an EMBL/GenBank/DDBJ whole genome shotgun (WGS) entry which is preliminary data.</text>
</comment>
<sequence length="113" mass="12361">MFSIQILSTAVDVRTTTGQIGAVLSTVERLEGSLTIISHRYPSKAPPRGPTAPASPPCFDEERKRTLQDDDVRPAKSPGPPQTASAILILIRFMQRRRPHFTVPAVPYASPAR</sequence>
<keyword evidence="3" id="KW-1185">Reference proteome</keyword>
<evidence type="ECO:0000313" key="3">
    <source>
        <dbReference type="Proteomes" id="UP001221757"/>
    </source>
</evidence>
<feature type="compositionally biased region" description="Pro residues" evidence="1">
    <location>
        <begin position="44"/>
        <end position="56"/>
    </location>
</feature>
<proteinExistence type="predicted"/>
<accession>A0AAD7DI51</accession>
<dbReference type="Proteomes" id="UP001221757">
    <property type="component" value="Unassembled WGS sequence"/>
</dbReference>
<feature type="compositionally biased region" description="Basic and acidic residues" evidence="1">
    <location>
        <begin position="60"/>
        <end position="74"/>
    </location>
</feature>
<gene>
    <name evidence="2" type="ORF">B0H17DRAFT_1200932</name>
</gene>
<name>A0AAD7DI51_MYCRO</name>
<evidence type="ECO:0000256" key="1">
    <source>
        <dbReference type="SAM" id="MobiDB-lite"/>
    </source>
</evidence>
<protein>
    <submittedName>
        <fullName evidence="2">Uncharacterized protein</fullName>
    </submittedName>
</protein>